<accession>A0A9P4SIZ2</accession>
<dbReference type="GO" id="GO:1990811">
    <property type="term" value="C:MWP complex"/>
    <property type="evidence" value="ECO:0007669"/>
    <property type="project" value="TreeGrafter"/>
</dbReference>
<reference evidence="1" key="1">
    <citation type="journal article" date="2020" name="Stud. Mycol.">
        <title>101 Dothideomycetes genomes: a test case for predicting lifestyles and emergence of pathogens.</title>
        <authorList>
            <person name="Haridas S."/>
            <person name="Albert R."/>
            <person name="Binder M."/>
            <person name="Bloem J."/>
            <person name="Labutti K."/>
            <person name="Salamov A."/>
            <person name="Andreopoulos B."/>
            <person name="Baker S."/>
            <person name="Barry K."/>
            <person name="Bills G."/>
            <person name="Bluhm B."/>
            <person name="Cannon C."/>
            <person name="Castanera R."/>
            <person name="Culley D."/>
            <person name="Daum C."/>
            <person name="Ezra D."/>
            <person name="Gonzalez J."/>
            <person name="Henrissat B."/>
            <person name="Kuo A."/>
            <person name="Liang C."/>
            <person name="Lipzen A."/>
            <person name="Lutzoni F."/>
            <person name="Magnuson J."/>
            <person name="Mondo S."/>
            <person name="Nolan M."/>
            <person name="Ohm R."/>
            <person name="Pangilinan J."/>
            <person name="Park H.-J."/>
            <person name="Ramirez L."/>
            <person name="Alfaro M."/>
            <person name="Sun H."/>
            <person name="Tritt A."/>
            <person name="Yoshinaga Y."/>
            <person name="Zwiers L.-H."/>
            <person name="Turgeon B."/>
            <person name="Goodwin S."/>
            <person name="Spatafora J."/>
            <person name="Crous P."/>
            <person name="Grigoriev I."/>
        </authorList>
    </citation>
    <scope>NUCLEOTIDE SEQUENCE</scope>
    <source>
        <strain evidence="1">CBS 101060</strain>
    </source>
</reference>
<dbReference type="Proteomes" id="UP000799429">
    <property type="component" value="Unassembled WGS sequence"/>
</dbReference>
<protein>
    <submittedName>
        <fullName evidence="1">WD40 repeat-like protein</fullName>
    </submittedName>
</protein>
<dbReference type="Gene3D" id="2.130.10.10">
    <property type="entry name" value="YVTN repeat-like/Quinoprotein amine dehydrogenase"/>
    <property type="match status" value="2"/>
</dbReference>
<proteinExistence type="predicted"/>
<dbReference type="GO" id="GO:0005815">
    <property type="term" value="C:microtubule organizing center"/>
    <property type="evidence" value="ECO:0007669"/>
    <property type="project" value="TreeGrafter"/>
</dbReference>
<dbReference type="EMBL" id="MU006089">
    <property type="protein sequence ID" value="KAF2843548.1"/>
    <property type="molecule type" value="Genomic_DNA"/>
</dbReference>
<dbReference type="Pfam" id="PF00400">
    <property type="entry name" value="WD40"/>
    <property type="match status" value="1"/>
</dbReference>
<dbReference type="InterPro" id="IPR015943">
    <property type="entry name" value="WD40/YVTN_repeat-like_dom_sf"/>
</dbReference>
<dbReference type="AlphaFoldDB" id="A0A9P4SIZ2"/>
<organism evidence="1 2">
    <name type="scientific">Patellaria atrata CBS 101060</name>
    <dbReference type="NCBI Taxonomy" id="1346257"/>
    <lineage>
        <taxon>Eukaryota</taxon>
        <taxon>Fungi</taxon>
        <taxon>Dikarya</taxon>
        <taxon>Ascomycota</taxon>
        <taxon>Pezizomycotina</taxon>
        <taxon>Dothideomycetes</taxon>
        <taxon>Dothideomycetes incertae sedis</taxon>
        <taxon>Patellariales</taxon>
        <taxon>Patellariaceae</taxon>
        <taxon>Patellaria</taxon>
    </lineage>
</organism>
<dbReference type="OrthoDB" id="308690at2759"/>
<evidence type="ECO:0000313" key="2">
    <source>
        <dbReference type="Proteomes" id="UP000799429"/>
    </source>
</evidence>
<gene>
    <name evidence="1" type="ORF">M501DRAFT_1006082</name>
</gene>
<dbReference type="SMART" id="SM00320">
    <property type="entry name" value="WD40"/>
    <property type="match status" value="4"/>
</dbReference>
<evidence type="ECO:0000313" key="1">
    <source>
        <dbReference type="EMBL" id="KAF2843548.1"/>
    </source>
</evidence>
<dbReference type="PANTHER" id="PTHR16220">
    <property type="entry name" value="WD REPEAT PROTEIN 8-RELATED"/>
    <property type="match status" value="1"/>
</dbReference>
<name>A0A9P4SIZ2_9PEZI</name>
<comment type="caution">
    <text evidence="1">The sequence shown here is derived from an EMBL/GenBank/DDBJ whole genome shotgun (WGS) entry which is preliminary data.</text>
</comment>
<sequence length="526" mass="58848">MDGLEVSQMYKCSQLSILSPDNAHIASIINNRLQIRETSSLEITRSIPIPGESFSKVSLIRWSACPRTGGESRRILLSNEDNARIYDLRDERWSATINNGSGGMGKIANVEFGRNENEALVFSDFGAKVVVWSLISGRSVEIRDPKFSTKGFGYGVSGVFALLSRPAAQDILTLHAPDTYFVLRTVTLPTVDVQGLSWSPDGRWLAVWDASSSGYRVMIYTADGHLYRTYCGEQDGEIQGPGVKNIKWSPRGDYLAVGSYDRKLTLLSTRTFSPNVFLDHAPTIHLPTGEVWQETVSTSSPRRLTMAPQPFTPPIAPTTPSDSSLKQGVSLISFNSDGTLVATRSDSFPTTVWIWDLTRLTPLTVLVQHSAVRQLLWHPSRSELLLTHCTQDEPIIYLYDSMKTVPQLLSLASHFTKPGPRQDARWLHRSSSQRPGIMFSDTRSYMLVWPEGREVMQVPKSLKTPDKEDESEDSLYDILTGRTPLPVLVEETALRKYEDEDEDEQGLEDTFRGKGKTFVDSLDECF</sequence>
<dbReference type="SUPFAM" id="SSF69322">
    <property type="entry name" value="Tricorn protease domain 2"/>
    <property type="match status" value="1"/>
</dbReference>
<dbReference type="InterPro" id="IPR052778">
    <property type="entry name" value="Centrosome-WD_assoc"/>
</dbReference>
<dbReference type="PANTHER" id="PTHR16220:SF0">
    <property type="entry name" value="WD REPEAT-CONTAINING PROTEIN WRAP73"/>
    <property type="match status" value="1"/>
</dbReference>
<dbReference type="InterPro" id="IPR001680">
    <property type="entry name" value="WD40_rpt"/>
</dbReference>
<keyword evidence="2" id="KW-1185">Reference proteome</keyword>
<dbReference type="GO" id="GO:1990810">
    <property type="term" value="P:microtubule anchoring at mitotic spindle pole body"/>
    <property type="evidence" value="ECO:0007669"/>
    <property type="project" value="TreeGrafter"/>
</dbReference>